<reference evidence="1" key="1">
    <citation type="submission" date="2022-03" db="EMBL/GenBank/DDBJ databases">
        <authorList>
            <person name="Martin H S."/>
        </authorList>
    </citation>
    <scope>NUCLEOTIDE SEQUENCE</scope>
</reference>
<gene>
    <name evidence="1" type="ORF">IPOD504_LOCUS7426</name>
</gene>
<dbReference type="EMBL" id="OW152814">
    <property type="protein sequence ID" value="CAH2050393.1"/>
    <property type="molecule type" value="Genomic_DNA"/>
</dbReference>
<evidence type="ECO:0000313" key="1">
    <source>
        <dbReference type="EMBL" id="CAH2050393.1"/>
    </source>
</evidence>
<protein>
    <submittedName>
        <fullName evidence="1">Uncharacterized protein</fullName>
    </submittedName>
</protein>
<keyword evidence="2" id="KW-1185">Reference proteome</keyword>
<organism evidence="1 2">
    <name type="scientific">Iphiclides podalirius</name>
    <name type="common">scarce swallowtail</name>
    <dbReference type="NCBI Taxonomy" id="110791"/>
    <lineage>
        <taxon>Eukaryota</taxon>
        <taxon>Metazoa</taxon>
        <taxon>Ecdysozoa</taxon>
        <taxon>Arthropoda</taxon>
        <taxon>Hexapoda</taxon>
        <taxon>Insecta</taxon>
        <taxon>Pterygota</taxon>
        <taxon>Neoptera</taxon>
        <taxon>Endopterygota</taxon>
        <taxon>Lepidoptera</taxon>
        <taxon>Glossata</taxon>
        <taxon>Ditrysia</taxon>
        <taxon>Papilionoidea</taxon>
        <taxon>Papilionidae</taxon>
        <taxon>Papilioninae</taxon>
        <taxon>Iphiclides</taxon>
    </lineage>
</organism>
<evidence type="ECO:0000313" key="2">
    <source>
        <dbReference type="Proteomes" id="UP000837857"/>
    </source>
</evidence>
<sequence>MDPRAQASEHLADVADKMRRARPADAARYTLTLPLPSGGTTLTARAACGCRSVVSCLARPPSPLRPRRTP</sequence>
<feature type="non-terminal residue" evidence="1">
    <location>
        <position position="1"/>
    </location>
</feature>
<dbReference type="Proteomes" id="UP000837857">
    <property type="component" value="Chromosome 2"/>
</dbReference>
<accession>A0ABN8I971</accession>
<name>A0ABN8I971_9NEOP</name>
<proteinExistence type="predicted"/>